<feature type="signal peptide" evidence="1">
    <location>
        <begin position="1"/>
        <end position="20"/>
    </location>
</feature>
<proteinExistence type="predicted"/>
<dbReference type="SUPFAM" id="SSF56935">
    <property type="entry name" value="Porins"/>
    <property type="match status" value="1"/>
</dbReference>
<evidence type="ECO:0000313" key="2">
    <source>
        <dbReference type="EMBL" id="MDR6845788.1"/>
    </source>
</evidence>
<keyword evidence="1" id="KW-0732">Signal</keyword>
<comment type="caution">
    <text evidence="2">The sequence shown here is derived from an EMBL/GenBank/DDBJ whole genome shotgun (WGS) entry which is preliminary data.</text>
</comment>
<dbReference type="InterPro" id="IPR010870">
    <property type="entry name" value="Porin_O/P"/>
</dbReference>
<feature type="chain" id="PRO_5045920373" description="Phosphate-selective porin O and P" evidence="1">
    <location>
        <begin position="21"/>
        <end position="392"/>
    </location>
</feature>
<gene>
    <name evidence="2" type="ORF">J2W95_002498</name>
</gene>
<dbReference type="EMBL" id="JAVDTX010000005">
    <property type="protein sequence ID" value="MDR6845788.1"/>
    <property type="molecule type" value="Genomic_DNA"/>
</dbReference>
<accession>A0ABU1S458</accession>
<protein>
    <recommendedName>
        <fullName evidence="4">Phosphate-selective porin O and P</fullName>
    </recommendedName>
</protein>
<name>A0ABU1S458_9FLAO</name>
<dbReference type="Pfam" id="PF07396">
    <property type="entry name" value="Porin_O_P"/>
    <property type="match status" value="1"/>
</dbReference>
<dbReference type="RefSeq" id="WP_310007390.1">
    <property type="nucleotide sequence ID" value="NZ_JAVDTX010000005.1"/>
</dbReference>
<evidence type="ECO:0000256" key="1">
    <source>
        <dbReference type="SAM" id="SignalP"/>
    </source>
</evidence>
<organism evidence="2 3">
    <name type="scientific">Flavobacterium granuli</name>
    <dbReference type="NCBI Taxonomy" id="280093"/>
    <lineage>
        <taxon>Bacteria</taxon>
        <taxon>Pseudomonadati</taxon>
        <taxon>Bacteroidota</taxon>
        <taxon>Flavobacteriia</taxon>
        <taxon>Flavobacteriales</taxon>
        <taxon>Flavobacteriaceae</taxon>
        <taxon>Flavobacterium</taxon>
    </lineage>
</organism>
<reference evidence="2 3" key="1">
    <citation type="submission" date="2023-07" db="EMBL/GenBank/DDBJ databases">
        <title>Sorghum-associated microbial communities from plants grown in Nebraska, USA.</title>
        <authorList>
            <person name="Schachtman D."/>
        </authorList>
    </citation>
    <scope>NUCLEOTIDE SEQUENCE [LARGE SCALE GENOMIC DNA]</scope>
    <source>
        <strain evidence="2 3">BE124</strain>
    </source>
</reference>
<keyword evidence="3" id="KW-1185">Reference proteome</keyword>
<dbReference type="Proteomes" id="UP001261871">
    <property type="component" value="Unassembled WGS sequence"/>
</dbReference>
<evidence type="ECO:0000313" key="3">
    <source>
        <dbReference type="Proteomes" id="UP001261871"/>
    </source>
</evidence>
<evidence type="ECO:0008006" key="4">
    <source>
        <dbReference type="Google" id="ProtNLM"/>
    </source>
</evidence>
<sequence length="392" mass="44741">MIKKSFVYFVLILLPIFSFGQKQTQEGNTAYPPIIPNSKLSLLKDVDVIFNTRMAFDNYFVDNDHVNSVFSLNQLRFEVKGKIHDKVFFRFRNRYTKIADPNTVDNISRSVDIAYLTFDLTPHTKFSFGKIIGDWGGYELLSNPIEILSYNTINNYNENFLAGAAFSYALTDHKNKFNFQLLNSRTKTFQDQFGATVPPGITATETPLAAVGNWKGCFFGGKLETTYSYSYFMDANNANRNFISLGNKYKNKKLVLFYDFQYSKEDLDQKCVVTNIIKSKYAYAAQDVSYVENWIRAEYQIRPKVNLLLTLMNDNSYWNGNPDSGKDSYLLTSYGIIPTVEYSPFSDINIKFYAGYVAKKNNYSTYAQNNFGVTDGTTGQLSFGIIAPLLVL</sequence>